<dbReference type="PANTHER" id="PTHR10434">
    <property type="entry name" value="1-ACYL-SN-GLYCEROL-3-PHOSPHATE ACYLTRANSFERASE"/>
    <property type="match status" value="1"/>
</dbReference>
<evidence type="ECO:0000256" key="5">
    <source>
        <dbReference type="ARBA" id="ARBA00013211"/>
    </source>
</evidence>
<evidence type="ECO:0000256" key="3">
    <source>
        <dbReference type="ARBA" id="ARBA00005189"/>
    </source>
</evidence>
<keyword evidence="12" id="KW-1133">Transmembrane helix</keyword>
<dbReference type="InterPro" id="IPR004552">
    <property type="entry name" value="AGP_acyltrans"/>
</dbReference>
<keyword evidence="12" id="KW-0812">Transmembrane</keyword>
<comment type="caution">
    <text evidence="14">The sequence shown here is derived from an EMBL/GenBank/DDBJ whole genome shotgun (WGS) entry which is preliminary data.</text>
</comment>
<evidence type="ECO:0000256" key="9">
    <source>
        <dbReference type="ARBA" id="ARBA00023098"/>
    </source>
</evidence>
<reference evidence="14 15" key="1">
    <citation type="journal article" date="2014" name="Int. J. Syst. Evol. Microbiol.">
        <title>Fulvimonas yonginensis sp. nov., isolated from greenhouse soil, and emended description of the genus Fulvimonas.</title>
        <authorList>
            <person name="Ahn J.H."/>
            <person name="Kim S.J."/>
            <person name="Weon H.Y."/>
            <person name="Hong S.B."/>
            <person name="Seok S.J."/>
            <person name="Kwon S.W."/>
        </authorList>
    </citation>
    <scope>NUCLEOTIDE SEQUENCE [LARGE SCALE GENOMIC DNA]</scope>
    <source>
        <strain evidence="14 15">KACC 16952</strain>
    </source>
</reference>
<comment type="pathway">
    <text evidence="3">Lipid metabolism.</text>
</comment>
<dbReference type="NCBIfam" id="TIGR00530">
    <property type="entry name" value="AGP_acyltrn"/>
    <property type="match status" value="1"/>
</dbReference>
<keyword evidence="8 11" id="KW-0808">Transferase</keyword>
<keyword evidence="11" id="KW-1208">Phospholipid metabolism</keyword>
<name>A0ABU8JB42_9GAMM</name>
<dbReference type="Proteomes" id="UP001381174">
    <property type="component" value="Unassembled WGS sequence"/>
</dbReference>
<evidence type="ECO:0000256" key="12">
    <source>
        <dbReference type="SAM" id="Phobius"/>
    </source>
</evidence>
<sequence length="244" mass="26445">MSRLAWTLYNALQLLFTLLWTAGWICLALLVRLLSGGCHWPLRMASRCWAPGLLHGAGARLEVHGLEQVDWARPHVFVANHQSMIDICALFRALPVPLRFVLKQELAKVPFVGWYARAMGMVFIERSSARSSARRLRAAADLLRAGASVCAFPEGTRSRDGRVGAFKGGAFQLAIEAGVSVVPVAIEGSGRVLPAAGFRVRPGRIVVRIGEPLPTRGMTPHERNALAQQARAAVAALLGEGRAQ</sequence>
<evidence type="ECO:0000256" key="7">
    <source>
        <dbReference type="ARBA" id="ARBA00022516"/>
    </source>
</evidence>
<dbReference type="RefSeq" id="WP_336807153.1">
    <property type="nucleotide sequence ID" value="NZ_JBBBNY010000003.1"/>
</dbReference>
<dbReference type="InterPro" id="IPR002123">
    <property type="entry name" value="Plipid/glycerol_acylTrfase"/>
</dbReference>
<evidence type="ECO:0000256" key="1">
    <source>
        <dbReference type="ARBA" id="ARBA00001141"/>
    </source>
</evidence>
<dbReference type="EMBL" id="JBBBNY010000003">
    <property type="protein sequence ID" value="MEI7036540.1"/>
    <property type="molecule type" value="Genomic_DNA"/>
</dbReference>
<proteinExistence type="inferred from homology"/>
<dbReference type="EC" id="2.3.1.51" evidence="5 11"/>
<comment type="catalytic activity">
    <reaction evidence="1 11">
        <text>a 1-acyl-sn-glycero-3-phosphate + an acyl-CoA = a 1,2-diacyl-sn-glycero-3-phosphate + CoA</text>
        <dbReference type="Rhea" id="RHEA:19709"/>
        <dbReference type="ChEBI" id="CHEBI:57287"/>
        <dbReference type="ChEBI" id="CHEBI:57970"/>
        <dbReference type="ChEBI" id="CHEBI:58342"/>
        <dbReference type="ChEBI" id="CHEBI:58608"/>
        <dbReference type="EC" id="2.3.1.51"/>
    </reaction>
</comment>
<evidence type="ECO:0000256" key="8">
    <source>
        <dbReference type="ARBA" id="ARBA00022679"/>
    </source>
</evidence>
<dbReference type="PANTHER" id="PTHR10434:SF64">
    <property type="entry name" value="1-ACYL-SN-GLYCEROL-3-PHOSPHATE ACYLTRANSFERASE-RELATED"/>
    <property type="match status" value="1"/>
</dbReference>
<protein>
    <recommendedName>
        <fullName evidence="6 11">1-acyl-sn-glycerol-3-phosphate acyltransferase</fullName>
        <ecNumber evidence="5 11">2.3.1.51</ecNumber>
    </recommendedName>
</protein>
<feature type="transmembrane region" description="Helical" evidence="12">
    <location>
        <begin position="12"/>
        <end position="34"/>
    </location>
</feature>
<dbReference type="Pfam" id="PF01553">
    <property type="entry name" value="Acyltransferase"/>
    <property type="match status" value="1"/>
</dbReference>
<evidence type="ECO:0000313" key="14">
    <source>
        <dbReference type="EMBL" id="MEI7036540.1"/>
    </source>
</evidence>
<evidence type="ECO:0000256" key="6">
    <source>
        <dbReference type="ARBA" id="ARBA00016139"/>
    </source>
</evidence>
<evidence type="ECO:0000259" key="13">
    <source>
        <dbReference type="SMART" id="SM00563"/>
    </source>
</evidence>
<evidence type="ECO:0000256" key="11">
    <source>
        <dbReference type="RuleBase" id="RU361267"/>
    </source>
</evidence>
<keyword evidence="15" id="KW-1185">Reference proteome</keyword>
<dbReference type="CDD" id="cd07989">
    <property type="entry name" value="LPLAT_AGPAT-like"/>
    <property type="match status" value="1"/>
</dbReference>
<organism evidence="14 15">
    <name type="scientific">Fulvimonas yonginensis</name>
    <dbReference type="NCBI Taxonomy" id="1495200"/>
    <lineage>
        <taxon>Bacteria</taxon>
        <taxon>Pseudomonadati</taxon>
        <taxon>Pseudomonadota</taxon>
        <taxon>Gammaproteobacteria</taxon>
        <taxon>Lysobacterales</taxon>
        <taxon>Rhodanobacteraceae</taxon>
        <taxon>Fulvimonas</taxon>
    </lineage>
</organism>
<evidence type="ECO:0000313" key="15">
    <source>
        <dbReference type="Proteomes" id="UP001381174"/>
    </source>
</evidence>
<keyword evidence="10 11" id="KW-0012">Acyltransferase</keyword>
<gene>
    <name evidence="14" type="ORF">WAT24_07210</name>
</gene>
<evidence type="ECO:0000256" key="10">
    <source>
        <dbReference type="ARBA" id="ARBA00023315"/>
    </source>
</evidence>
<dbReference type="SMART" id="SM00563">
    <property type="entry name" value="PlsC"/>
    <property type="match status" value="1"/>
</dbReference>
<dbReference type="SUPFAM" id="SSF69593">
    <property type="entry name" value="Glycerol-3-phosphate (1)-acyltransferase"/>
    <property type="match status" value="1"/>
</dbReference>
<evidence type="ECO:0000256" key="2">
    <source>
        <dbReference type="ARBA" id="ARBA00004728"/>
    </source>
</evidence>
<evidence type="ECO:0000256" key="4">
    <source>
        <dbReference type="ARBA" id="ARBA00008655"/>
    </source>
</evidence>
<comment type="domain">
    <text evidence="11">The HXXXXD motif is essential for acyltransferase activity and may constitute the binding site for the phosphate moiety of the glycerol-3-phosphate.</text>
</comment>
<keyword evidence="9 11" id="KW-0443">Lipid metabolism</keyword>
<keyword evidence="7 11" id="KW-0444">Lipid biosynthesis</keyword>
<keyword evidence="12" id="KW-0472">Membrane</keyword>
<keyword evidence="11" id="KW-0594">Phospholipid biosynthesis</keyword>
<feature type="domain" description="Phospholipid/glycerol acyltransferase" evidence="13">
    <location>
        <begin position="75"/>
        <end position="189"/>
    </location>
</feature>
<accession>A0ABU8JB42</accession>
<comment type="pathway">
    <text evidence="2">Phospholipid metabolism; CDP-diacylglycerol biosynthesis; CDP-diacylglycerol from sn-glycerol 3-phosphate: step 2/3.</text>
</comment>
<comment type="similarity">
    <text evidence="4 11">Belongs to the 1-acyl-sn-glycerol-3-phosphate acyltransferase family.</text>
</comment>
<dbReference type="GO" id="GO:0016746">
    <property type="term" value="F:acyltransferase activity"/>
    <property type="evidence" value="ECO:0007669"/>
    <property type="project" value="UniProtKB-KW"/>
</dbReference>